<comment type="caution">
    <text evidence="2">The sequence shown here is derived from an EMBL/GenBank/DDBJ whole genome shotgun (WGS) entry which is preliminary data.</text>
</comment>
<reference evidence="2 3" key="1">
    <citation type="submission" date="2018-12" db="EMBL/GenBank/DDBJ databases">
        <title>Genome sequence and assembly of Colletotrichum trifolii.</title>
        <authorList>
            <person name="Gan P."/>
            <person name="Shirasu K."/>
        </authorList>
    </citation>
    <scope>NUCLEOTIDE SEQUENCE [LARGE SCALE GENOMIC DNA]</scope>
    <source>
        <strain evidence="2 3">543-2</strain>
    </source>
</reference>
<dbReference type="Proteomes" id="UP000295703">
    <property type="component" value="Unassembled WGS sequence"/>
</dbReference>
<name>A0A4R8QVK9_COLTR</name>
<feature type="compositionally biased region" description="Basic and acidic residues" evidence="1">
    <location>
        <begin position="19"/>
        <end position="29"/>
    </location>
</feature>
<dbReference type="AlphaFoldDB" id="A0A4R8QVK9"/>
<proteinExistence type="predicted"/>
<evidence type="ECO:0000256" key="1">
    <source>
        <dbReference type="SAM" id="MobiDB-lite"/>
    </source>
</evidence>
<accession>A0A4R8QVK9</accession>
<feature type="compositionally biased region" description="Gly residues" evidence="1">
    <location>
        <begin position="1"/>
        <end position="10"/>
    </location>
</feature>
<gene>
    <name evidence="2" type="ORF">CTRI78_v009157</name>
</gene>
<evidence type="ECO:0000313" key="2">
    <source>
        <dbReference type="EMBL" id="TDZ44977.1"/>
    </source>
</evidence>
<feature type="region of interest" description="Disordered" evidence="1">
    <location>
        <begin position="1"/>
        <end position="33"/>
    </location>
</feature>
<protein>
    <submittedName>
        <fullName evidence="2">Uncharacterized protein</fullName>
    </submittedName>
</protein>
<dbReference type="EMBL" id="RYZW01000121">
    <property type="protein sequence ID" value="TDZ44977.1"/>
    <property type="molecule type" value="Genomic_DNA"/>
</dbReference>
<feature type="compositionally biased region" description="Basic and acidic residues" evidence="1">
    <location>
        <begin position="91"/>
        <end position="109"/>
    </location>
</feature>
<keyword evidence="3" id="KW-1185">Reference proteome</keyword>
<sequence length="109" mass="12113">MAVGHSGGRSGMSKKRRAQREETETKTGDEEGVWWVVSGLTGWDWDWDWDWEAAPSGRSIDSPSSSTLNVVCDVSHFVPKSPSPCLFSANEAREPHRLPLNPEGRESET</sequence>
<evidence type="ECO:0000313" key="3">
    <source>
        <dbReference type="Proteomes" id="UP000295703"/>
    </source>
</evidence>
<organism evidence="2 3">
    <name type="scientific">Colletotrichum trifolii</name>
    <dbReference type="NCBI Taxonomy" id="5466"/>
    <lineage>
        <taxon>Eukaryota</taxon>
        <taxon>Fungi</taxon>
        <taxon>Dikarya</taxon>
        <taxon>Ascomycota</taxon>
        <taxon>Pezizomycotina</taxon>
        <taxon>Sordariomycetes</taxon>
        <taxon>Hypocreomycetidae</taxon>
        <taxon>Glomerellales</taxon>
        <taxon>Glomerellaceae</taxon>
        <taxon>Colletotrichum</taxon>
        <taxon>Colletotrichum orbiculare species complex</taxon>
    </lineage>
</organism>
<feature type="region of interest" description="Disordered" evidence="1">
    <location>
        <begin position="88"/>
        <end position="109"/>
    </location>
</feature>